<evidence type="ECO:0000256" key="8">
    <source>
        <dbReference type="RuleBase" id="RU000673"/>
    </source>
</evidence>
<feature type="site" description="Stabilizes the basic form of H active site to accept a proton" evidence="7">
    <location>
        <position position="98"/>
    </location>
</feature>
<gene>
    <name evidence="7 10" type="primary">pth</name>
    <name evidence="10" type="ORF">Thiowin_01681</name>
</gene>
<dbReference type="PANTHER" id="PTHR17224:SF1">
    <property type="entry name" value="PEPTIDYL-TRNA HYDROLASE"/>
    <property type="match status" value="1"/>
</dbReference>
<dbReference type="SUPFAM" id="SSF53178">
    <property type="entry name" value="Peptidyl-tRNA hydrolase-like"/>
    <property type="match status" value="1"/>
</dbReference>
<reference evidence="10 11" key="1">
    <citation type="journal article" date="2023" name="Microorganisms">
        <title>Thiorhodovibrio frisius and Trv. litoralis spp. nov., Two Novel Members from a Clade of Fastidious Purple Sulfur Bacteria That Exhibit Unique Red-Shifted Light-Harvesting Capabilities.</title>
        <authorList>
            <person name="Methner A."/>
            <person name="Kuzyk S.B."/>
            <person name="Petersen J."/>
            <person name="Bauer S."/>
            <person name="Brinkmann H."/>
            <person name="Sichau K."/>
            <person name="Wanner G."/>
            <person name="Wolf J."/>
            <person name="Neumann-Schaal M."/>
            <person name="Henke P."/>
            <person name="Tank M."/>
            <person name="Sproer C."/>
            <person name="Bunk B."/>
            <person name="Overmann J."/>
        </authorList>
    </citation>
    <scope>NUCLEOTIDE SEQUENCE [LARGE SCALE GENOMIC DNA]</scope>
    <source>
        <strain evidence="10 11">DSM 6702</strain>
    </source>
</reference>
<evidence type="ECO:0000256" key="4">
    <source>
        <dbReference type="ARBA" id="ARBA00022884"/>
    </source>
</evidence>
<dbReference type="PANTHER" id="PTHR17224">
    <property type="entry name" value="PEPTIDYL-TRNA HYDROLASE"/>
    <property type="match status" value="1"/>
</dbReference>
<evidence type="ECO:0000256" key="5">
    <source>
        <dbReference type="ARBA" id="ARBA00038063"/>
    </source>
</evidence>
<dbReference type="CDD" id="cd00462">
    <property type="entry name" value="PTH"/>
    <property type="match status" value="1"/>
</dbReference>
<proteinExistence type="inferred from homology"/>
<feature type="binding site" evidence="7">
    <location>
        <position position="20"/>
    </location>
    <ligand>
        <name>tRNA</name>
        <dbReference type="ChEBI" id="CHEBI:17843"/>
    </ligand>
</feature>
<evidence type="ECO:0000256" key="1">
    <source>
        <dbReference type="ARBA" id="ARBA00013260"/>
    </source>
</evidence>
<organism evidence="10 11">
    <name type="scientific">Thiorhodovibrio winogradskyi</name>
    <dbReference type="NCBI Taxonomy" id="77007"/>
    <lineage>
        <taxon>Bacteria</taxon>
        <taxon>Pseudomonadati</taxon>
        <taxon>Pseudomonadota</taxon>
        <taxon>Gammaproteobacteria</taxon>
        <taxon>Chromatiales</taxon>
        <taxon>Chromatiaceae</taxon>
        <taxon>Thiorhodovibrio</taxon>
    </lineage>
</organism>
<dbReference type="HAMAP" id="MF_00083">
    <property type="entry name" value="Pept_tRNA_hydro_bact"/>
    <property type="match status" value="1"/>
</dbReference>
<comment type="catalytic activity">
    <reaction evidence="7 8">
        <text>an N-acyl-L-alpha-aminoacyl-tRNA + H2O = an N-acyl-L-amino acid + a tRNA + H(+)</text>
        <dbReference type="Rhea" id="RHEA:54448"/>
        <dbReference type="Rhea" id="RHEA-COMP:10123"/>
        <dbReference type="Rhea" id="RHEA-COMP:13883"/>
        <dbReference type="ChEBI" id="CHEBI:15377"/>
        <dbReference type="ChEBI" id="CHEBI:15378"/>
        <dbReference type="ChEBI" id="CHEBI:59874"/>
        <dbReference type="ChEBI" id="CHEBI:78442"/>
        <dbReference type="ChEBI" id="CHEBI:138191"/>
        <dbReference type="EC" id="3.1.1.29"/>
    </reaction>
</comment>
<keyword evidence="7" id="KW-0963">Cytoplasm</keyword>
<feature type="active site" description="Proton acceptor" evidence="7">
    <location>
        <position position="25"/>
    </location>
</feature>
<comment type="subcellular location">
    <subcellularLocation>
        <location evidence="7">Cytoplasm</location>
    </subcellularLocation>
</comment>
<dbReference type="Pfam" id="PF01195">
    <property type="entry name" value="Pept_tRNA_hydro"/>
    <property type="match status" value="1"/>
</dbReference>
<name>A0ABZ0S8X4_9GAMM</name>
<comment type="similarity">
    <text evidence="5 7 9">Belongs to the PTH family.</text>
</comment>
<dbReference type="RefSeq" id="WP_328987255.1">
    <property type="nucleotide sequence ID" value="NZ_CP121472.1"/>
</dbReference>
<dbReference type="NCBIfam" id="TIGR00447">
    <property type="entry name" value="pth"/>
    <property type="match status" value="1"/>
</dbReference>
<keyword evidence="2 7" id="KW-0820">tRNA-binding</keyword>
<dbReference type="PROSITE" id="PS01195">
    <property type="entry name" value="PEPT_TRNA_HYDROL_1"/>
    <property type="match status" value="1"/>
</dbReference>
<evidence type="ECO:0000313" key="11">
    <source>
        <dbReference type="Proteomes" id="UP001432180"/>
    </source>
</evidence>
<keyword evidence="3 7" id="KW-0378">Hydrolase</keyword>
<dbReference type="InterPro" id="IPR001328">
    <property type="entry name" value="Pept_tRNA_hydro"/>
</dbReference>
<feature type="binding site" evidence="7">
    <location>
        <position position="119"/>
    </location>
    <ligand>
        <name>tRNA</name>
        <dbReference type="ChEBI" id="CHEBI:17843"/>
    </ligand>
</feature>
<protein>
    <recommendedName>
        <fullName evidence="6 7">Peptidyl-tRNA hydrolase</fullName>
        <shortName evidence="7">Pth</shortName>
        <ecNumber evidence="1 7">3.1.1.29</ecNumber>
    </recommendedName>
</protein>
<feature type="binding site" evidence="7">
    <location>
        <position position="73"/>
    </location>
    <ligand>
        <name>tRNA</name>
        <dbReference type="ChEBI" id="CHEBI:17843"/>
    </ligand>
</feature>
<comment type="function">
    <text evidence="7">Catalyzes the release of premature peptidyl moieties from peptidyl-tRNA molecules trapped in stalled 50S ribosomal subunits, and thus maintains levels of free tRNAs and 50S ribosomes.</text>
</comment>
<dbReference type="InterPro" id="IPR018171">
    <property type="entry name" value="Pept_tRNA_hydro_CS"/>
</dbReference>
<comment type="function">
    <text evidence="7">Hydrolyzes ribosome-free peptidyl-tRNAs (with 1 or more amino acids incorporated), which drop off the ribosome during protein synthesis, or as a result of ribosome stalling.</text>
</comment>
<dbReference type="InterPro" id="IPR036416">
    <property type="entry name" value="Pept_tRNA_hydro_sf"/>
</dbReference>
<feature type="binding site" evidence="7">
    <location>
        <position position="71"/>
    </location>
    <ligand>
        <name>tRNA</name>
        <dbReference type="ChEBI" id="CHEBI:17843"/>
    </ligand>
</feature>
<dbReference type="EC" id="3.1.1.29" evidence="1 7"/>
<sequence length="203" mass="22139">MSNEQGIRLIVGLGNPGRDYEGTRHNAGFLFADRIAAEHGGHFHLESKFFGELCRLSVHGQDLRLLKPTTFMNHSGRSIAAVGHYFDISPAATLVAYDELDLPPGQLRLKFGGGHAGHNGMRDTLAALGSRDFWRLRIGIGHPGHKEQVIGYVLSRPPQAELAALEQACDQALAVLDEIVTGRFQRAMNALHRKVEKTLGGDG</sequence>
<evidence type="ECO:0000256" key="2">
    <source>
        <dbReference type="ARBA" id="ARBA00022555"/>
    </source>
</evidence>
<evidence type="ECO:0000256" key="3">
    <source>
        <dbReference type="ARBA" id="ARBA00022801"/>
    </source>
</evidence>
<dbReference type="GO" id="GO:0004045">
    <property type="term" value="F:peptidyl-tRNA hydrolase activity"/>
    <property type="evidence" value="ECO:0007669"/>
    <property type="project" value="UniProtKB-EC"/>
</dbReference>
<dbReference type="PROSITE" id="PS01196">
    <property type="entry name" value="PEPT_TRNA_HYDROL_2"/>
    <property type="match status" value="1"/>
</dbReference>
<evidence type="ECO:0000313" key="10">
    <source>
        <dbReference type="EMBL" id="WPL16711.1"/>
    </source>
</evidence>
<dbReference type="EMBL" id="CP121472">
    <property type="protein sequence ID" value="WPL16711.1"/>
    <property type="molecule type" value="Genomic_DNA"/>
</dbReference>
<keyword evidence="4 7" id="KW-0694">RNA-binding</keyword>
<evidence type="ECO:0000256" key="6">
    <source>
        <dbReference type="ARBA" id="ARBA00050038"/>
    </source>
</evidence>
<accession>A0ABZ0S8X4</accession>
<evidence type="ECO:0000256" key="9">
    <source>
        <dbReference type="RuleBase" id="RU004320"/>
    </source>
</evidence>
<keyword evidence="11" id="KW-1185">Reference proteome</keyword>
<dbReference type="Proteomes" id="UP001432180">
    <property type="component" value="Chromosome"/>
</dbReference>
<evidence type="ECO:0000256" key="7">
    <source>
        <dbReference type="HAMAP-Rule" id="MF_00083"/>
    </source>
</evidence>
<comment type="subunit">
    <text evidence="7">Monomer.</text>
</comment>
<feature type="site" description="Discriminates between blocked and unblocked aminoacyl-tRNA" evidence="7">
    <location>
        <position position="15"/>
    </location>
</feature>
<dbReference type="Gene3D" id="3.40.50.1470">
    <property type="entry name" value="Peptidyl-tRNA hydrolase"/>
    <property type="match status" value="1"/>
</dbReference>